<dbReference type="GO" id="GO:0015074">
    <property type="term" value="P:DNA integration"/>
    <property type="evidence" value="ECO:0007669"/>
    <property type="project" value="InterPro"/>
</dbReference>
<evidence type="ECO:0000259" key="2">
    <source>
        <dbReference type="PROSITE" id="PS51898"/>
    </source>
</evidence>
<gene>
    <name evidence="3" type="ORF">H4C15_09260</name>
</gene>
<dbReference type="GO" id="GO:0003677">
    <property type="term" value="F:DNA binding"/>
    <property type="evidence" value="ECO:0007669"/>
    <property type="project" value="InterPro"/>
</dbReference>
<dbReference type="AlphaFoldDB" id="A0A7W2LV96"/>
<sequence length="605" mass="68569">MTYSVFEHSLPIATQDNPLAEVHAIFDASIARYTVPATKSTYKGAKSLVINFLASDVRFAGKVIRVGQEIDQYFLVHLKNHMDFQPYSSSYRATVLSAVRGVLSYAVVNSFYDYRSFLDVVLDPTFRETSTRNSFSESEFQSFDRALDEEITFVESKLMSGYIPTGCGRPPDFVGTRFAPGWSDDENNLKWWFENKLDCEPFVYSKTMSHAQKKFYMAAKKHGGTRVLFLRWGVIMGLDAYVIMPFLFKLVTWTGLNATPAQSLKTTDYIKSHPLTGKPCIYYWKGRGQGDTDLHEGLLTGNLDKVSAEKQDVMPLEVKQSSKIEEIWNRVLDITGSIRPEVVDGEEDYLFIYMPTHGPASGQVRNLLQPNRYMFEWCRYMVDKYGLRDDHGEALEINISRLRPSLVSRLLGAGVDISVIQAILGHSDVVTTMRYIAAHNFAPKARRELHKCLSNIRKNREEQIRHPKEIAMKKTNNPAIIFSTATALCLDVYNPPARIKKATGWVEGQACTNFNMCLRCSKVVILEEHLPRLFAMQRGYKFALENGAGATTHRAVLIQNLSVLDGILGENSDFSEEVLCMANQQSKNLEVYTDPFLVRGKHERG</sequence>
<protein>
    <submittedName>
        <fullName evidence="3">Site-specific integrase</fullName>
    </submittedName>
</protein>
<accession>A0A7W2LV96</accession>
<dbReference type="Gene3D" id="1.10.443.10">
    <property type="entry name" value="Intergrase catalytic core"/>
    <property type="match status" value="1"/>
</dbReference>
<evidence type="ECO:0000313" key="4">
    <source>
        <dbReference type="Proteomes" id="UP000577346"/>
    </source>
</evidence>
<dbReference type="Pfam" id="PF00589">
    <property type="entry name" value="Phage_integrase"/>
    <property type="match status" value="1"/>
</dbReference>
<dbReference type="GO" id="GO:0006310">
    <property type="term" value="P:DNA recombination"/>
    <property type="evidence" value="ECO:0007669"/>
    <property type="project" value="UniProtKB-KW"/>
</dbReference>
<feature type="domain" description="Tyr recombinase" evidence="2">
    <location>
        <begin position="203"/>
        <end position="451"/>
    </location>
</feature>
<evidence type="ECO:0000256" key="1">
    <source>
        <dbReference type="ARBA" id="ARBA00023172"/>
    </source>
</evidence>
<organism evidence="3 4">
    <name type="scientific">Pseudomonas juntendi</name>
    <dbReference type="NCBI Taxonomy" id="2666183"/>
    <lineage>
        <taxon>Bacteria</taxon>
        <taxon>Pseudomonadati</taxon>
        <taxon>Pseudomonadota</taxon>
        <taxon>Gammaproteobacteria</taxon>
        <taxon>Pseudomonadales</taxon>
        <taxon>Pseudomonadaceae</taxon>
        <taxon>Pseudomonas</taxon>
    </lineage>
</organism>
<proteinExistence type="predicted"/>
<dbReference type="EMBL" id="JACGDA010000014">
    <property type="protein sequence ID" value="MBA6147699.1"/>
    <property type="molecule type" value="Genomic_DNA"/>
</dbReference>
<dbReference type="PROSITE" id="PS51898">
    <property type="entry name" value="TYR_RECOMBINASE"/>
    <property type="match status" value="1"/>
</dbReference>
<evidence type="ECO:0000313" key="3">
    <source>
        <dbReference type="EMBL" id="MBA6147699.1"/>
    </source>
</evidence>
<name>A0A7W2LV96_9PSED</name>
<keyword evidence="1" id="KW-0233">DNA recombination</keyword>
<dbReference type="InterPro" id="IPR011010">
    <property type="entry name" value="DNA_brk_join_enz"/>
</dbReference>
<dbReference type="InterPro" id="IPR002104">
    <property type="entry name" value="Integrase_catalytic"/>
</dbReference>
<dbReference type="SUPFAM" id="SSF56349">
    <property type="entry name" value="DNA breaking-rejoining enzymes"/>
    <property type="match status" value="1"/>
</dbReference>
<dbReference type="Proteomes" id="UP000577346">
    <property type="component" value="Unassembled WGS sequence"/>
</dbReference>
<dbReference type="CDD" id="cd00397">
    <property type="entry name" value="DNA_BRE_C"/>
    <property type="match status" value="1"/>
</dbReference>
<reference evidence="3 4" key="1">
    <citation type="submission" date="2020-07" db="EMBL/GenBank/DDBJ databases">
        <title>Diversity of carbapenemase encoding genes among Pseudomonas putida group clinical isolates in a tertiary Brazilian hospital.</title>
        <authorList>
            <person name="Alberto-Lei F."/>
            <person name="Nodari C.S."/>
            <person name="Streling A.P."/>
            <person name="Paulino J.T."/>
            <person name="Bessa-Neto F.O."/>
            <person name="Cayo R."/>
            <person name="Gales A.C."/>
        </authorList>
    </citation>
    <scope>NUCLEOTIDE SEQUENCE [LARGE SCALE GENOMIC DNA]</scope>
    <source>
        <strain evidence="3 4">11213</strain>
    </source>
</reference>
<comment type="caution">
    <text evidence="3">The sequence shown here is derived from an EMBL/GenBank/DDBJ whole genome shotgun (WGS) entry which is preliminary data.</text>
</comment>
<dbReference type="InterPro" id="IPR013762">
    <property type="entry name" value="Integrase-like_cat_sf"/>
</dbReference>
<dbReference type="RefSeq" id="WP_182336534.1">
    <property type="nucleotide sequence ID" value="NZ_JACGDA010000014.1"/>
</dbReference>